<evidence type="ECO:0000313" key="1">
    <source>
        <dbReference type="EMBL" id="GAI07576.1"/>
    </source>
</evidence>
<organism evidence="1">
    <name type="scientific">marine sediment metagenome</name>
    <dbReference type="NCBI Taxonomy" id="412755"/>
    <lineage>
        <taxon>unclassified sequences</taxon>
        <taxon>metagenomes</taxon>
        <taxon>ecological metagenomes</taxon>
    </lineage>
</organism>
<sequence>MKNIKFKVVLILCLVAVFLFCIVTAVSAHFGMVIPSDDMITKDDSKSITLEIKFLHPMEGDYMNMAKPAQFGVMIQGKKINLLDKLQEKIVKDCTAWEANYQVKRPGDYIFYVEPQPYWEPAEDCFIIHYTKVIVNALGLEVGWDEEVNLKTEIIPLTRPYG</sequence>
<evidence type="ECO:0008006" key="2">
    <source>
        <dbReference type="Google" id="ProtNLM"/>
    </source>
</evidence>
<protein>
    <recommendedName>
        <fullName evidence="2">DUF4198 domain-containing protein</fullName>
    </recommendedName>
</protein>
<dbReference type="EMBL" id="BARV01006073">
    <property type="protein sequence ID" value="GAI07576.1"/>
    <property type="molecule type" value="Genomic_DNA"/>
</dbReference>
<accession>X1LP30</accession>
<dbReference type="AlphaFoldDB" id="X1LP30"/>
<comment type="caution">
    <text evidence="1">The sequence shown here is derived from an EMBL/GenBank/DDBJ whole genome shotgun (WGS) entry which is preliminary data.</text>
</comment>
<reference evidence="1" key="1">
    <citation type="journal article" date="2014" name="Front. Microbiol.">
        <title>High frequency of phylogenetically diverse reductive dehalogenase-homologous genes in deep subseafloor sedimentary metagenomes.</title>
        <authorList>
            <person name="Kawai M."/>
            <person name="Futagami T."/>
            <person name="Toyoda A."/>
            <person name="Takaki Y."/>
            <person name="Nishi S."/>
            <person name="Hori S."/>
            <person name="Arai W."/>
            <person name="Tsubouchi T."/>
            <person name="Morono Y."/>
            <person name="Uchiyama I."/>
            <person name="Ito T."/>
            <person name="Fujiyama A."/>
            <person name="Inagaki F."/>
            <person name="Takami H."/>
        </authorList>
    </citation>
    <scope>NUCLEOTIDE SEQUENCE</scope>
    <source>
        <strain evidence="1">Expedition CK06-06</strain>
    </source>
</reference>
<proteinExistence type="predicted"/>
<dbReference type="InterPro" id="IPR019613">
    <property type="entry name" value="DUF4198"/>
</dbReference>
<dbReference type="Pfam" id="PF10670">
    <property type="entry name" value="DUF4198"/>
    <property type="match status" value="1"/>
</dbReference>
<gene>
    <name evidence="1" type="ORF">S06H3_12402</name>
</gene>
<feature type="non-terminal residue" evidence="1">
    <location>
        <position position="162"/>
    </location>
</feature>
<name>X1LP30_9ZZZZ</name>